<evidence type="ECO:0000313" key="3">
    <source>
        <dbReference type="Proteomes" id="UP001056384"/>
    </source>
</evidence>
<feature type="region of interest" description="Disordered" evidence="1">
    <location>
        <begin position="1"/>
        <end position="41"/>
    </location>
</feature>
<feature type="region of interest" description="Disordered" evidence="1">
    <location>
        <begin position="119"/>
        <end position="159"/>
    </location>
</feature>
<dbReference type="AlphaFoldDB" id="A0A9Q9ANR4"/>
<feature type="compositionally biased region" description="Basic residues" evidence="1">
    <location>
        <begin position="142"/>
        <end position="152"/>
    </location>
</feature>
<protein>
    <submittedName>
        <fullName evidence="2">Uncharacterized protein</fullName>
    </submittedName>
</protein>
<sequence>MSIVDPLRRRAVGSGKPTSPLPLPVEAQLRGPENYDTPRSKDIFNVARRLEAGRPPSTPKRPGLGQRILHSFGLGKKAEDPRPDRRIVAIDAVQGYHATRDYQRATNPVHRQLPEEHVEAWQKAEEDRKRASAGNSPSSSTRKLRGPIPRRPKLPETERLSRTLDTAFLNPVESEIYNIMRRVGRCATFTPFTSSGSEDRRQQIMLVHPSNVEPLRHIQILAGGLSDQDKHTLLHSLQGLLISNLIGTLKTVLFQPDVFITSSSQSGRGYSPPEVKVPRRPESWEFFTGKINPSWEQIHPVKKYVLYDQGNDQGQEYKRKPSIFKSFEQKEFMPDVSSSSDSDEDSGLYLRGGGGGEGENRRPFPLERSARAYFGHFARAGPPAPLADEERVPRALFWLAGGRVSPRKKAPTAAEMRARRKAEIDNQKDVGLVGTVFGLRSRRAPRSQVASESREEPAPETSADGKDDSKEAEPPDLDTGQVDDKKDESEKPSETCTSGTTKDAAAIDNPVTTNNAEVSEKEKEVWCDAAHGAIVNADAKTTTPGPVQNAETSDLTPDVVLEESTHQVEERAGDNTIPIVKAPELDELDPGEAPAMSPAGSIRSKDSAITKECSGFDEARGSPEIEPDAGKKASELAKVSLVAKLDDVEVQADYVGEAGSEKSTARPQEAAEQHRSAAAIESQAVNTGEQLLISM</sequence>
<reference evidence="2" key="1">
    <citation type="submission" date="2022-06" db="EMBL/GenBank/DDBJ databases">
        <title>Complete genome sequences of two strains of the flax pathogen Septoria linicola.</title>
        <authorList>
            <person name="Lapalu N."/>
            <person name="Simon A."/>
            <person name="Demenou B."/>
            <person name="Paumier D."/>
            <person name="Guillot M.-P."/>
            <person name="Gout L."/>
            <person name="Valade R."/>
        </authorList>
    </citation>
    <scope>NUCLEOTIDE SEQUENCE</scope>
    <source>
        <strain evidence="2">SE15195</strain>
    </source>
</reference>
<evidence type="ECO:0000313" key="2">
    <source>
        <dbReference type="EMBL" id="USW49326.1"/>
    </source>
</evidence>
<feature type="compositionally biased region" description="Basic and acidic residues" evidence="1">
    <location>
        <begin position="563"/>
        <end position="573"/>
    </location>
</feature>
<feature type="compositionally biased region" description="Basic and acidic residues" evidence="1">
    <location>
        <begin position="119"/>
        <end position="130"/>
    </location>
</feature>
<dbReference type="Proteomes" id="UP001056384">
    <property type="component" value="Chromosome 2"/>
</dbReference>
<dbReference type="OrthoDB" id="3647278at2759"/>
<evidence type="ECO:0000256" key="1">
    <source>
        <dbReference type="SAM" id="MobiDB-lite"/>
    </source>
</evidence>
<feature type="compositionally biased region" description="Basic and acidic residues" evidence="1">
    <location>
        <begin position="482"/>
        <end position="493"/>
    </location>
</feature>
<organism evidence="2 3">
    <name type="scientific">Septoria linicola</name>
    <dbReference type="NCBI Taxonomy" id="215465"/>
    <lineage>
        <taxon>Eukaryota</taxon>
        <taxon>Fungi</taxon>
        <taxon>Dikarya</taxon>
        <taxon>Ascomycota</taxon>
        <taxon>Pezizomycotina</taxon>
        <taxon>Dothideomycetes</taxon>
        <taxon>Dothideomycetidae</taxon>
        <taxon>Mycosphaerellales</taxon>
        <taxon>Mycosphaerellaceae</taxon>
        <taxon>Septoria</taxon>
    </lineage>
</organism>
<proteinExistence type="predicted"/>
<accession>A0A9Q9ANR4</accession>
<feature type="compositionally biased region" description="Polar residues" evidence="1">
    <location>
        <begin position="539"/>
        <end position="555"/>
    </location>
</feature>
<gene>
    <name evidence="2" type="ORF">Slin15195_G026450</name>
</gene>
<feature type="region of interest" description="Disordered" evidence="1">
    <location>
        <begin position="334"/>
        <end position="363"/>
    </location>
</feature>
<feature type="region of interest" description="Disordered" evidence="1">
    <location>
        <begin position="537"/>
        <end position="607"/>
    </location>
</feature>
<keyword evidence="3" id="KW-1185">Reference proteome</keyword>
<feature type="compositionally biased region" description="Basic and acidic residues" evidence="1">
    <location>
        <begin position="659"/>
        <end position="675"/>
    </location>
</feature>
<feature type="region of interest" description="Disordered" evidence="1">
    <location>
        <begin position="655"/>
        <end position="683"/>
    </location>
</feature>
<name>A0A9Q9ANR4_9PEZI</name>
<feature type="region of interest" description="Disordered" evidence="1">
    <location>
        <begin position="442"/>
        <end position="524"/>
    </location>
</feature>
<feature type="compositionally biased region" description="Basic and acidic residues" evidence="1">
    <location>
        <begin position="452"/>
        <end position="473"/>
    </location>
</feature>
<dbReference type="EMBL" id="CP099419">
    <property type="protein sequence ID" value="USW49326.1"/>
    <property type="molecule type" value="Genomic_DNA"/>
</dbReference>